<gene>
    <name evidence="3" type="ORF">MKZ38_007108</name>
</gene>
<feature type="compositionally biased region" description="Polar residues" evidence="2">
    <location>
        <begin position="51"/>
        <end position="60"/>
    </location>
</feature>
<accession>A0AAD5RJ82</accession>
<dbReference type="AlphaFoldDB" id="A0AAD5RJ82"/>
<evidence type="ECO:0000313" key="4">
    <source>
        <dbReference type="Proteomes" id="UP001201980"/>
    </source>
</evidence>
<organism evidence="3 4">
    <name type="scientific">Zalerion maritima</name>
    <dbReference type="NCBI Taxonomy" id="339359"/>
    <lineage>
        <taxon>Eukaryota</taxon>
        <taxon>Fungi</taxon>
        <taxon>Dikarya</taxon>
        <taxon>Ascomycota</taxon>
        <taxon>Pezizomycotina</taxon>
        <taxon>Sordariomycetes</taxon>
        <taxon>Lulworthiomycetidae</taxon>
        <taxon>Lulworthiales</taxon>
        <taxon>Lulworthiaceae</taxon>
        <taxon>Zalerion</taxon>
    </lineage>
</organism>
<evidence type="ECO:0000256" key="2">
    <source>
        <dbReference type="SAM" id="MobiDB-lite"/>
    </source>
</evidence>
<dbReference type="Proteomes" id="UP001201980">
    <property type="component" value="Unassembled WGS sequence"/>
</dbReference>
<evidence type="ECO:0000256" key="1">
    <source>
        <dbReference type="SAM" id="Coils"/>
    </source>
</evidence>
<keyword evidence="1" id="KW-0175">Coiled coil</keyword>
<feature type="compositionally biased region" description="Polar residues" evidence="2">
    <location>
        <begin position="1"/>
        <end position="18"/>
    </location>
</feature>
<protein>
    <submittedName>
        <fullName evidence="3">Uncharacterized protein</fullName>
    </submittedName>
</protein>
<dbReference type="EMBL" id="JAKWBI020000448">
    <property type="protein sequence ID" value="KAJ2894885.1"/>
    <property type="molecule type" value="Genomic_DNA"/>
</dbReference>
<evidence type="ECO:0000313" key="3">
    <source>
        <dbReference type="EMBL" id="KAJ2894885.1"/>
    </source>
</evidence>
<sequence>MDGGTPRQSASVGATSRGTFLDRLLSKIKGENKKEVAYLPTAHGHSEVQPKSRSAIGRSSSTRHPRPQPNTNVVGAPKDPKQEAPKLPSLQTGLSDFPSRINPSGKVPWAEPAAGIPPHETGPFPFPGTDRASTADTDEAAPHDKMDSKQALLNVAKSNPEEHSAIARELRQKHDKIVELENRIGNLRKKSVTSRPINQRMDIGAGQGIVPDSEMQNQWMQLDQGIYNLVVQMDKLQYIGPIDKRRERHVDMEEIRRDIQRMQLTCSPGIVSTIYMSPDVHLDVVRAAIWAILQDSVFNDGHRSQYLWAGAAGPPAKAFAEILFSKDGEGKSFHRWRCQTAMMLEKTACRQDVDANVDNVVKETKQRLGRWLKAPLNQTLDYDLMAIIKEAVNLDCLFNKQPAWFYVNYPTPPAVVQAQPLPFSSKYMTVDANRATGLDTELVIAPCLWKGGNSTWQNYASAVTMGRRMPTAYPTWGRVPTDFWNN</sequence>
<feature type="region of interest" description="Disordered" evidence="2">
    <location>
        <begin position="1"/>
        <end position="22"/>
    </location>
</feature>
<feature type="coiled-coil region" evidence="1">
    <location>
        <begin position="163"/>
        <end position="190"/>
    </location>
</feature>
<comment type="caution">
    <text evidence="3">The sequence shown here is derived from an EMBL/GenBank/DDBJ whole genome shotgun (WGS) entry which is preliminary data.</text>
</comment>
<name>A0AAD5RJ82_9PEZI</name>
<keyword evidence="4" id="KW-1185">Reference proteome</keyword>
<proteinExistence type="predicted"/>
<reference evidence="3" key="1">
    <citation type="submission" date="2022-07" db="EMBL/GenBank/DDBJ databases">
        <title>Draft genome sequence of Zalerion maritima ATCC 34329, a (micro)plastics degrading marine fungus.</title>
        <authorList>
            <person name="Paco A."/>
            <person name="Goncalves M.F.M."/>
            <person name="Rocha-Santos T.A.P."/>
            <person name="Alves A."/>
        </authorList>
    </citation>
    <scope>NUCLEOTIDE SEQUENCE</scope>
    <source>
        <strain evidence="3">ATCC 34329</strain>
    </source>
</reference>
<feature type="region of interest" description="Disordered" evidence="2">
    <location>
        <begin position="37"/>
        <end position="145"/>
    </location>
</feature>